<feature type="compositionally biased region" description="Polar residues" evidence="1">
    <location>
        <begin position="294"/>
        <end position="307"/>
    </location>
</feature>
<comment type="caution">
    <text evidence="3">The sequence shown here is derived from an EMBL/GenBank/DDBJ whole genome shotgun (WGS) entry which is preliminary data.</text>
</comment>
<feature type="compositionally biased region" description="Low complexity" evidence="1">
    <location>
        <begin position="308"/>
        <end position="352"/>
    </location>
</feature>
<evidence type="ECO:0000313" key="4">
    <source>
        <dbReference type="Proteomes" id="UP000306509"/>
    </source>
</evidence>
<evidence type="ECO:0008006" key="5">
    <source>
        <dbReference type="Google" id="ProtNLM"/>
    </source>
</evidence>
<evidence type="ECO:0000256" key="2">
    <source>
        <dbReference type="SAM" id="SignalP"/>
    </source>
</evidence>
<protein>
    <recommendedName>
        <fullName evidence="5">DUF5666 domain-containing protein</fullName>
    </recommendedName>
</protein>
<proteinExistence type="predicted"/>
<sequence precursor="true">MKRISLFFAALLVTVSLAGCGDKEKETEPQTLAVTEAPTTKQTETQTQTTEPQTESSTDKTRELNGLVTGVTADSVDIQTARGKKLTFSTTGAQMQTTAELKAGSQITILYKGKVVDTDTSGAKVSGIKDMDASAEKITEGEPVVAETADPNATGGTLNGTISEITGERIVILGDDGDSYYFTHDKCKMVLGNGIQDTNYVSVKFTGDVYGPEIVPAVEITDNTTNSAPQTENSTKVTGTITDVTMSTLSISADDGQELSFTITGVPVNITGGLMIGETVGINYTGDVSSAKVTSITDTSGGSTNTDAGSSNAESNASSESNAATEAGQNANNNASANDAADGNNADANNAQ</sequence>
<feature type="chain" id="PRO_5039655772" description="DUF5666 domain-containing protein" evidence="2">
    <location>
        <begin position="19"/>
        <end position="352"/>
    </location>
</feature>
<feature type="region of interest" description="Disordered" evidence="1">
    <location>
        <begin position="294"/>
        <end position="352"/>
    </location>
</feature>
<dbReference type="Proteomes" id="UP000306509">
    <property type="component" value="Unassembled WGS sequence"/>
</dbReference>
<keyword evidence="4" id="KW-1185">Reference proteome</keyword>
<evidence type="ECO:0000313" key="3">
    <source>
        <dbReference type="EMBL" id="TLD01670.1"/>
    </source>
</evidence>
<keyword evidence="2" id="KW-0732">Signal</keyword>
<feature type="region of interest" description="Disordered" evidence="1">
    <location>
        <begin position="23"/>
        <end position="64"/>
    </location>
</feature>
<dbReference type="RefSeq" id="WP_138002152.1">
    <property type="nucleotide sequence ID" value="NZ_QGQD01000033.1"/>
</dbReference>
<dbReference type="PROSITE" id="PS51257">
    <property type="entry name" value="PROKAR_LIPOPROTEIN"/>
    <property type="match status" value="1"/>
</dbReference>
<name>A0A4U8Q9J0_9FIRM</name>
<dbReference type="AlphaFoldDB" id="A0A4U8Q9J0"/>
<feature type="compositionally biased region" description="Low complexity" evidence="1">
    <location>
        <begin position="35"/>
        <end position="56"/>
    </location>
</feature>
<feature type="signal peptide" evidence="2">
    <location>
        <begin position="1"/>
        <end position="18"/>
    </location>
</feature>
<accession>A0A4U8Q9J0</accession>
<reference evidence="3 4" key="1">
    <citation type="journal article" date="2019" name="Anaerobe">
        <title>Detection of Robinsoniella peoriensis in multiple bone samples of a trauma patient.</title>
        <authorList>
            <person name="Schrottner P."/>
            <person name="Hartwich K."/>
            <person name="Bunk B."/>
            <person name="Schober I."/>
            <person name="Helbig S."/>
            <person name="Rudolph W.W."/>
            <person name="Gunzer F."/>
        </authorList>
    </citation>
    <scope>NUCLEOTIDE SEQUENCE [LARGE SCALE GENOMIC DNA]</scope>
    <source>
        <strain evidence="3 4">DSM 106044</strain>
    </source>
</reference>
<dbReference type="EMBL" id="QGQD01000033">
    <property type="protein sequence ID" value="TLD01670.1"/>
    <property type="molecule type" value="Genomic_DNA"/>
</dbReference>
<gene>
    <name evidence="3" type="ORF">DSM106044_01470</name>
</gene>
<evidence type="ECO:0000256" key="1">
    <source>
        <dbReference type="SAM" id="MobiDB-lite"/>
    </source>
</evidence>
<organism evidence="3 4">
    <name type="scientific">Robinsoniella peoriensis</name>
    <dbReference type="NCBI Taxonomy" id="180332"/>
    <lineage>
        <taxon>Bacteria</taxon>
        <taxon>Bacillati</taxon>
        <taxon>Bacillota</taxon>
        <taxon>Clostridia</taxon>
        <taxon>Lachnospirales</taxon>
        <taxon>Lachnospiraceae</taxon>
        <taxon>Robinsoniella</taxon>
    </lineage>
</organism>
<dbReference type="STRING" id="180332.GCA_000797495_01430"/>